<dbReference type="PROSITE" id="PS50850">
    <property type="entry name" value="MFS"/>
    <property type="match status" value="1"/>
</dbReference>
<gene>
    <name evidence="8" type="ORF">S03H2_38205</name>
</gene>
<keyword evidence="3 6" id="KW-0812">Transmembrane</keyword>
<evidence type="ECO:0000256" key="3">
    <source>
        <dbReference type="ARBA" id="ARBA00022692"/>
    </source>
</evidence>
<dbReference type="PANTHER" id="PTHR23513:SF6">
    <property type="entry name" value="MAJOR FACILITATOR SUPERFAMILY ASSOCIATED DOMAIN-CONTAINING PROTEIN"/>
    <property type="match status" value="1"/>
</dbReference>
<dbReference type="GO" id="GO:0022857">
    <property type="term" value="F:transmembrane transporter activity"/>
    <property type="evidence" value="ECO:0007669"/>
    <property type="project" value="InterPro"/>
</dbReference>
<dbReference type="PANTHER" id="PTHR23513">
    <property type="entry name" value="INTEGRAL MEMBRANE EFFLUX PROTEIN-RELATED"/>
    <property type="match status" value="1"/>
</dbReference>
<keyword evidence="5 6" id="KW-0472">Membrane</keyword>
<feature type="transmembrane region" description="Helical" evidence="6">
    <location>
        <begin position="217"/>
        <end position="238"/>
    </location>
</feature>
<dbReference type="GO" id="GO:0005886">
    <property type="term" value="C:plasma membrane"/>
    <property type="evidence" value="ECO:0007669"/>
    <property type="project" value="UniProtKB-SubCell"/>
</dbReference>
<feature type="transmembrane region" description="Helical" evidence="6">
    <location>
        <begin position="96"/>
        <end position="119"/>
    </location>
</feature>
<keyword evidence="4 6" id="KW-1133">Transmembrane helix</keyword>
<protein>
    <recommendedName>
        <fullName evidence="7">Major facilitator superfamily (MFS) profile domain-containing protein</fullName>
    </recommendedName>
</protein>
<feature type="transmembrane region" description="Helical" evidence="6">
    <location>
        <begin position="131"/>
        <end position="148"/>
    </location>
</feature>
<evidence type="ECO:0000256" key="2">
    <source>
        <dbReference type="ARBA" id="ARBA00022475"/>
    </source>
</evidence>
<proteinExistence type="predicted"/>
<comment type="subcellular location">
    <subcellularLocation>
        <location evidence="1">Cell membrane</location>
        <topology evidence="1">Multi-pass membrane protein</topology>
    </subcellularLocation>
</comment>
<dbReference type="InterPro" id="IPR020846">
    <property type="entry name" value="MFS_dom"/>
</dbReference>
<organism evidence="8">
    <name type="scientific">marine sediment metagenome</name>
    <dbReference type="NCBI Taxonomy" id="412755"/>
    <lineage>
        <taxon>unclassified sequences</taxon>
        <taxon>metagenomes</taxon>
        <taxon>ecological metagenomes</taxon>
    </lineage>
</organism>
<evidence type="ECO:0000256" key="6">
    <source>
        <dbReference type="SAM" id="Phobius"/>
    </source>
</evidence>
<feature type="domain" description="Major facilitator superfamily (MFS) profile" evidence="7">
    <location>
        <begin position="62"/>
        <end position="244"/>
    </location>
</feature>
<dbReference type="InterPro" id="IPR036259">
    <property type="entry name" value="MFS_trans_sf"/>
</dbReference>
<feature type="transmembrane region" description="Helical" evidence="6">
    <location>
        <begin position="15"/>
        <end position="34"/>
    </location>
</feature>
<evidence type="ECO:0000256" key="1">
    <source>
        <dbReference type="ARBA" id="ARBA00004651"/>
    </source>
</evidence>
<keyword evidence="2" id="KW-1003">Cell membrane</keyword>
<dbReference type="Gene3D" id="1.20.1250.20">
    <property type="entry name" value="MFS general substrate transporter like domains"/>
    <property type="match status" value="1"/>
</dbReference>
<feature type="transmembrane region" description="Helical" evidence="6">
    <location>
        <begin position="154"/>
        <end position="172"/>
    </location>
</feature>
<evidence type="ECO:0000256" key="5">
    <source>
        <dbReference type="ARBA" id="ARBA00023136"/>
    </source>
</evidence>
<dbReference type="AlphaFoldDB" id="X1GB74"/>
<dbReference type="Pfam" id="PF07690">
    <property type="entry name" value="MFS_1"/>
    <property type="match status" value="1"/>
</dbReference>
<dbReference type="InterPro" id="IPR011701">
    <property type="entry name" value="MFS"/>
</dbReference>
<feature type="transmembrane region" description="Helical" evidence="6">
    <location>
        <begin position="64"/>
        <end position="90"/>
    </location>
</feature>
<sequence>MLLPGIIIELYGMEWPFFVLAAANILAIGMIGYIREIEDRTAAEKQTLWSNLVEGMQIVLKNRVVLALMVMAATCEMFGFSYSVLLPVFACDILDVGAVGLGMFSAVRSVGGLVAGLTLASLGDYKYKGRILLGLFFTFGVSLILFANSSAYPLSLFFIGIVGITAAGHDAMQHILLQLNVTEEQRGRAMGIWQLSIGFGVLGSVTLGAIAEAVGAPLAQSIFGTVMVIIFVILVLTVPKLREL</sequence>
<comment type="caution">
    <text evidence="8">The sequence shown here is derived from an EMBL/GenBank/DDBJ whole genome shotgun (WGS) entry which is preliminary data.</text>
</comment>
<reference evidence="8" key="1">
    <citation type="journal article" date="2014" name="Front. Microbiol.">
        <title>High frequency of phylogenetically diverse reductive dehalogenase-homologous genes in deep subseafloor sedimentary metagenomes.</title>
        <authorList>
            <person name="Kawai M."/>
            <person name="Futagami T."/>
            <person name="Toyoda A."/>
            <person name="Takaki Y."/>
            <person name="Nishi S."/>
            <person name="Hori S."/>
            <person name="Arai W."/>
            <person name="Tsubouchi T."/>
            <person name="Morono Y."/>
            <person name="Uchiyama I."/>
            <person name="Ito T."/>
            <person name="Fujiyama A."/>
            <person name="Inagaki F."/>
            <person name="Takami H."/>
        </authorList>
    </citation>
    <scope>NUCLEOTIDE SEQUENCE</scope>
    <source>
        <strain evidence="8">Expedition CK06-06</strain>
    </source>
</reference>
<feature type="transmembrane region" description="Helical" evidence="6">
    <location>
        <begin position="192"/>
        <end position="211"/>
    </location>
</feature>
<name>X1GB74_9ZZZZ</name>
<dbReference type="SUPFAM" id="SSF103473">
    <property type="entry name" value="MFS general substrate transporter"/>
    <property type="match status" value="1"/>
</dbReference>
<evidence type="ECO:0000259" key="7">
    <source>
        <dbReference type="PROSITE" id="PS50850"/>
    </source>
</evidence>
<dbReference type="EMBL" id="BARU01023555">
    <property type="protein sequence ID" value="GAH54452.1"/>
    <property type="molecule type" value="Genomic_DNA"/>
</dbReference>
<accession>X1GB74</accession>
<evidence type="ECO:0000313" key="8">
    <source>
        <dbReference type="EMBL" id="GAH54452.1"/>
    </source>
</evidence>
<evidence type="ECO:0000256" key="4">
    <source>
        <dbReference type="ARBA" id="ARBA00022989"/>
    </source>
</evidence>